<evidence type="ECO:0000313" key="2">
    <source>
        <dbReference type="EMBL" id="KAH9845758.1"/>
    </source>
</evidence>
<reference evidence="2 3" key="1">
    <citation type="journal article" date="2018" name="IMA Fungus">
        <title>IMA Genome-F 10: Nine draft genome sequences of Claviceps purpurea s.lat., including C. arundinis, C. humidiphila, and C. cf. spartinae, pseudomolecules for the pitch canker pathogen Fusarium circinatum, draft genome of Davidsoniella eucalypti, Grosmannia galeiformis, Quambalaria eucalypti, and Teratosphaeria destructans.</title>
        <authorList>
            <person name="Wingfield B.D."/>
            <person name="Liu M."/>
            <person name="Nguyen H.D."/>
            <person name="Lane F.A."/>
            <person name="Morgan S.W."/>
            <person name="De Vos L."/>
            <person name="Wilken P.M."/>
            <person name="Duong T.A."/>
            <person name="Aylward J."/>
            <person name="Coetzee M.P."/>
            <person name="Dadej K."/>
            <person name="De Beer Z.W."/>
            <person name="Findlay W."/>
            <person name="Havenga M."/>
            <person name="Kolarik M."/>
            <person name="Menzies J.G."/>
            <person name="Naidoo K."/>
            <person name="Pochopski O."/>
            <person name="Shoukouhi P."/>
            <person name="Santana Q.C."/>
            <person name="Seifert K.A."/>
            <person name="Soal N."/>
            <person name="Steenkamp E.T."/>
            <person name="Tatham C.T."/>
            <person name="van der Nest M.A."/>
            <person name="Wingfield M.J."/>
        </authorList>
    </citation>
    <scope>NUCLEOTIDE SEQUENCE [LARGE SCALE GENOMIC DNA]</scope>
    <source>
        <strain evidence="2">CMW44962</strain>
    </source>
</reference>
<dbReference type="EMBL" id="RIBY02000002">
    <property type="protein sequence ID" value="KAH9845758.1"/>
    <property type="molecule type" value="Genomic_DNA"/>
</dbReference>
<dbReference type="Proteomes" id="UP001138500">
    <property type="component" value="Unassembled WGS sequence"/>
</dbReference>
<gene>
    <name evidence="2" type="ORF">Tdes44962_MAKER01189</name>
</gene>
<keyword evidence="3" id="KW-1185">Reference proteome</keyword>
<reference evidence="2 3" key="2">
    <citation type="journal article" date="2021" name="Curr. Genet.">
        <title>Genetic response to nitrogen starvation in the aggressive Eucalyptus foliar pathogen Teratosphaeria destructans.</title>
        <authorList>
            <person name="Havenga M."/>
            <person name="Wingfield B.D."/>
            <person name="Wingfield M.J."/>
            <person name="Dreyer L.L."/>
            <person name="Roets F."/>
            <person name="Aylward J."/>
        </authorList>
    </citation>
    <scope>NUCLEOTIDE SEQUENCE [LARGE SCALE GENOMIC DNA]</scope>
    <source>
        <strain evidence="2">CMW44962</strain>
    </source>
</reference>
<keyword evidence="1" id="KW-0732">Signal</keyword>
<protein>
    <submittedName>
        <fullName evidence="2">Uncharacterized protein</fullName>
    </submittedName>
</protein>
<dbReference type="AlphaFoldDB" id="A0A9W7T235"/>
<feature type="chain" id="PRO_5040854747" evidence="1">
    <location>
        <begin position="20"/>
        <end position="163"/>
    </location>
</feature>
<evidence type="ECO:0000313" key="3">
    <source>
        <dbReference type="Proteomes" id="UP001138500"/>
    </source>
</evidence>
<proteinExistence type="predicted"/>
<organism evidence="2 3">
    <name type="scientific">Teratosphaeria destructans</name>
    <dbReference type="NCBI Taxonomy" id="418781"/>
    <lineage>
        <taxon>Eukaryota</taxon>
        <taxon>Fungi</taxon>
        <taxon>Dikarya</taxon>
        <taxon>Ascomycota</taxon>
        <taxon>Pezizomycotina</taxon>
        <taxon>Dothideomycetes</taxon>
        <taxon>Dothideomycetidae</taxon>
        <taxon>Mycosphaerellales</taxon>
        <taxon>Teratosphaeriaceae</taxon>
        <taxon>Teratosphaeria</taxon>
    </lineage>
</organism>
<feature type="signal peptide" evidence="1">
    <location>
        <begin position="1"/>
        <end position="19"/>
    </location>
</feature>
<evidence type="ECO:0000256" key="1">
    <source>
        <dbReference type="SAM" id="SignalP"/>
    </source>
</evidence>
<name>A0A9W7T235_9PEZI</name>
<sequence length="163" mass="18323">MVSFKNLFILTSVAVVATANPIQALEKRNAFNDIMTGLGKGLTDIPTIIYLWDGQKYPKSILEAFGRLNQAIGNAIDLTRSDTRTTPGYVNTVTAALGSKMFYYDNFPTLQRDLHQQATDARWGVDFMCEEMKKRMPDNRLEELNKGCWATTINFVAMVDMLA</sequence>
<comment type="caution">
    <text evidence="2">The sequence shown here is derived from an EMBL/GenBank/DDBJ whole genome shotgun (WGS) entry which is preliminary data.</text>
</comment>
<accession>A0A9W7T235</accession>